<accession>A0A6M3W9Q3</accession>
<keyword evidence="3" id="KW-1133">Transmembrane helix</keyword>
<proteinExistence type="predicted"/>
<sequence>MLIYSMCFSKDICPVPFDQQPLNEFYALKDSCFFSFFGLKLKSYLYSLAVIVGILLCIFTPLIFATNIYSWTQFCTVESLFVTVMLALILIRLYLGWSYIVQRLFSATIFYEESGWYDGQIWIKTPEMLTKDRLIAVYYLVPLLQRIKSTFAILVTAIFMEFLFYRLLC</sequence>
<evidence type="ECO:0000256" key="2">
    <source>
        <dbReference type="ARBA" id="ARBA00022640"/>
    </source>
</evidence>
<dbReference type="PANTHER" id="PTHR34214:SF3">
    <property type="entry name" value="PROTEIN CONSERVED IN THE GREEN LINEAGE AND DIATOMS 27, CHLOROPLASTIC"/>
    <property type="match status" value="1"/>
</dbReference>
<protein>
    <recommendedName>
        <fullName evidence="5">Ycf36</fullName>
    </recommendedName>
</protein>
<dbReference type="PANTHER" id="PTHR34214">
    <property type="match status" value="1"/>
</dbReference>
<dbReference type="Pfam" id="PF06799">
    <property type="entry name" value="CGLD27-like"/>
    <property type="match status" value="1"/>
</dbReference>
<gene>
    <name evidence="4" type="primary">ycf36</name>
</gene>
<dbReference type="InterPro" id="IPR009631">
    <property type="entry name" value="CGLD27-like"/>
</dbReference>
<dbReference type="GO" id="GO:0009536">
    <property type="term" value="C:plastid"/>
    <property type="evidence" value="ECO:0007669"/>
    <property type="project" value="UniProtKB-SubCell"/>
</dbReference>
<feature type="transmembrane region" description="Helical" evidence="3">
    <location>
        <begin position="150"/>
        <end position="168"/>
    </location>
</feature>
<keyword evidence="3" id="KW-0812">Transmembrane</keyword>
<dbReference type="EMBL" id="MT211884">
    <property type="protein sequence ID" value="QJF58330.1"/>
    <property type="molecule type" value="Genomic_DNA"/>
</dbReference>
<dbReference type="AlphaFoldDB" id="A0A6M3W9Q3"/>
<feature type="transmembrane region" description="Helical" evidence="3">
    <location>
        <begin position="44"/>
        <end position="65"/>
    </location>
</feature>
<name>A0A6M3W9Q3_COROI</name>
<evidence type="ECO:0008006" key="5">
    <source>
        <dbReference type="Google" id="ProtNLM"/>
    </source>
</evidence>
<evidence type="ECO:0000256" key="1">
    <source>
        <dbReference type="ARBA" id="ARBA00004474"/>
    </source>
</evidence>
<evidence type="ECO:0000313" key="4">
    <source>
        <dbReference type="EMBL" id="QJF58330.1"/>
    </source>
</evidence>
<dbReference type="EMBL" id="MT211885">
    <property type="protein sequence ID" value="QJF58529.1"/>
    <property type="molecule type" value="Genomic_DNA"/>
</dbReference>
<feature type="transmembrane region" description="Helical" evidence="3">
    <location>
        <begin position="71"/>
        <end position="95"/>
    </location>
</feature>
<dbReference type="EMBL" id="MT211887">
    <property type="protein sequence ID" value="QJF58927.1"/>
    <property type="molecule type" value="Genomic_DNA"/>
</dbReference>
<geneLocation type="chloroplast" evidence="4"/>
<keyword evidence="3" id="KW-0472">Membrane</keyword>
<evidence type="ECO:0000256" key="3">
    <source>
        <dbReference type="SAM" id="Phobius"/>
    </source>
</evidence>
<organism evidence="4">
    <name type="scientific">Corallina officinalis</name>
    <name type="common">Coral seaweed</name>
    <dbReference type="NCBI Taxonomy" id="35170"/>
    <lineage>
        <taxon>Eukaryota</taxon>
        <taxon>Rhodophyta</taxon>
        <taxon>Florideophyceae</taxon>
        <taxon>Corallinophycidae</taxon>
        <taxon>Corallinales</taxon>
        <taxon>Corallinaceae</taxon>
        <taxon>Corallinoideae</taxon>
        <taxon>Corallina</taxon>
    </lineage>
</organism>
<comment type="subcellular location">
    <subcellularLocation>
        <location evidence="1">Plastid</location>
    </subcellularLocation>
</comment>
<reference evidence="4" key="1">
    <citation type="submission" date="2020-03" db="EMBL/GenBank/DDBJ databases">
        <title>Mitochondrial and Plastid genome variability of Corallina officinalis (Corallinales, Rhodophyta).</title>
        <authorList>
            <person name="Yesson C."/>
            <person name="Bian X."/>
            <person name="Williamson C."/>
            <person name="Briscoe A.G."/>
            <person name="Brodie J."/>
        </authorList>
    </citation>
    <scope>NUCLEOTIDE SEQUENCE</scope>
</reference>
<keyword evidence="4" id="KW-0150">Chloroplast</keyword>
<keyword evidence="2 4" id="KW-0934">Plastid</keyword>
<dbReference type="EMBL" id="MT211886">
    <property type="protein sequence ID" value="QJF58728.1"/>
    <property type="molecule type" value="Genomic_DNA"/>
</dbReference>